<comment type="caution">
    <text evidence="2">The sequence shown here is derived from an EMBL/GenBank/DDBJ whole genome shotgun (WGS) entry which is preliminary data.</text>
</comment>
<sequence>MGLLSEVLLLPLAPVRGAGWVVRQVVSEAERQYYDPSAIQRELGELAEQLDQGLIDETEFDRREDELLDRLEAAQQRRAAAPGGAPSRPYDNGRP</sequence>
<gene>
    <name evidence="2" type="ORF">GCU69_20985</name>
</gene>
<dbReference type="RefSeq" id="WP_098751171.1">
    <property type="nucleotide sequence ID" value="NZ_WHPN01000328.1"/>
</dbReference>
<evidence type="ECO:0000256" key="1">
    <source>
        <dbReference type="SAM" id="MobiDB-lite"/>
    </source>
</evidence>
<protein>
    <submittedName>
        <fullName evidence="2">Gas vesicle protein</fullName>
    </submittedName>
</protein>
<dbReference type="Proteomes" id="UP000621266">
    <property type="component" value="Unassembled WGS sequence"/>
</dbReference>
<proteinExistence type="predicted"/>
<feature type="compositionally biased region" description="Low complexity" evidence="1">
    <location>
        <begin position="73"/>
        <end position="86"/>
    </location>
</feature>
<accession>A0ABQ7FDP4</accession>
<evidence type="ECO:0000313" key="3">
    <source>
        <dbReference type="Proteomes" id="UP000621266"/>
    </source>
</evidence>
<feature type="region of interest" description="Disordered" evidence="1">
    <location>
        <begin position="73"/>
        <end position="95"/>
    </location>
</feature>
<organism evidence="2 3">
    <name type="scientific">Streptomyces lycii</name>
    <dbReference type="NCBI Taxonomy" id="2654337"/>
    <lineage>
        <taxon>Bacteria</taxon>
        <taxon>Bacillati</taxon>
        <taxon>Actinomycetota</taxon>
        <taxon>Actinomycetes</taxon>
        <taxon>Kitasatosporales</taxon>
        <taxon>Streptomycetaceae</taxon>
        <taxon>Streptomyces</taxon>
    </lineage>
</organism>
<dbReference type="InterPro" id="IPR007804">
    <property type="entry name" value="GvpG"/>
</dbReference>
<dbReference type="Pfam" id="PF05120">
    <property type="entry name" value="GvpG"/>
    <property type="match status" value="1"/>
</dbReference>
<name>A0ABQ7FDP4_9ACTN</name>
<reference evidence="2 3" key="1">
    <citation type="submission" date="2019-10" db="EMBL/GenBank/DDBJ databases">
        <title>Streptomyces tenebrisbrunneis sp.nov., an endogenous actinomycete isolated from of Lycium ruthenicum.</title>
        <authorList>
            <person name="Ma L."/>
        </authorList>
    </citation>
    <scope>NUCLEOTIDE SEQUENCE [LARGE SCALE GENOMIC DNA]</scope>
    <source>
        <strain evidence="2 3">TRM 66187</strain>
    </source>
</reference>
<dbReference type="EMBL" id="WHPN01000328">
    <property type="protein sequence ID" value="KAF4407176.1"/>
    <property type="molecule type" value="Genomic_DNA"/>
</dbReference>
<keyword evidence="3" id="KW-1185">Reference proteome</keyword>
<evidence type="ECO:0000313" key="2">
    <source>
        <dbReference type="EMBL" id="KAF4407176.1"/>
    </source>
</evidence>